<protein>
    <submittedName>
        <fullName evidence="2">Uncharacterized protein</fullName>
    </submittedName>
</protein>
<gene>
    <name evidence="2" type="ORF">PRELSG_1000400</name>
</gene>
<dbReference type="RefSeq" id="XP_028533355.1">
    <property type="nucleotide sequence ID" value="XM_028676914.1"/>
</dbReference>
<name>A0A1J1H610_PLARL</name>
<evidence type="ECO:0000256" key="1">
    <source>
        <dbReference type="SAM" id="MobiDB-lite"/>
    </source>
</evidence>
<evidence type="ECO:0000313" key="3">
    <source>
        <dbReference type="Proteomes" id="UP000220158"/>
    </source>
</evidence>
<dbReference type="KEGG" id="prel:PRELSG_1000400"/>
<feature type="compositionally biased region" description="Basic and acidic residues" evidence="1">
    <location>
        <begin position="1313"/>
        <end position="1325"/>
    </location>
</feature>
<dbReference type="VEuPathDB" id="PlasmoDB:PRELSG_1000400"/>
<feature type="region of interest" description="Disordered" evidence="1">
    <location>
        <begin position="1138"/>
        <end position="1161"/>
    </location>
</feature>
<sequence>MSDLFGDDTLRKCNKDINNLDNIRNTFLKLNLQKDNDENKIIKHNKKNEIDLFYSAKNDQGVIFSNRNKIDIDLYSEGISPLSISTLVFSNNLKNLVNNSKEKTKKKENEYDIFYLNKDKLKIKNNSIMNENLINDSIKLNSSLDEISKINFMQNLKKNKHDNNTDEKNRGKIDKLEQRKYFNNHINNLKLGYLYNKKFGSDYIQNGDLKENKENVRILKNYITSCNNLNYSRIYQTEVLKKNEKSNSILHKHEETKKKKNSILENINNVNTKYSPISRNKNNLLIHFNHTNNSENVKKINTNNLTSNSRILQNKCIQSKNESLLGIPSNSSSYKNNKLSLKTVNELIFEVNKEEEHLNMSNNLNKYINVTKNNENITELLGKKKEKEHFTKDTKKNSNYIFMNYINDLKKKKQYLENMEKFNDYRKNSCIKNLDKVIKNYDLRGSFDFNHSKNITINKNLKNIYFKKKVHKVNTKLKIYENLLDFEKEFITKNCIQKITKKENDISYKNTENANNKKNILYLNKSNNCAKYKHNIKKKNSNKQLVSLNEVNVFNENKEIKKGINLINFPINFKLKKNLKNYKNDNDNLSKKNYINSLFMDNYDKNKQMNELKNYKHCNFNKIEINEEKEFLNSFIENDINDKKNIPISTFFNINDEINSNIETLSNYSSQLNHEENKILNNNKIEDNKVHILKLENNIYKQKKNENKNICEEITQHMEYKYNYDNKEIPQRMEKNMPKNIIHKTQSEKSVMLKEDIQYNFSKIKNYNTYEKDNINKEYKNEENYSIKSLYKNMYEKNKKNNKKSSRYYHIKGVIKEENKLKEFNGRKKELYKNGDNTTATNENYNYNLETFNNENNEIGCENLKIENYNSEVKCFNNETKKENTKDDTNNNNNNEIECNDNKNKTENIKNEEDNENDSKIEILNDELNSGSTKNKMDNENDNNEIKIKNMKNEVDNVTHNNEFQFFNNEINNQIEKNEKDNENDDNKIESVNNEDKIKNSKREMDNENDNNYENNIDKEDIFENEILKYENIYALGEMDNQSTTENEKKKNENDDNGNGFIIYNEDRKVEDNKNGSKIDNNKEGENYYETENIKNGNYKREDGSINSENKNIKNENKHKENENIIYENLYKIENNNSKCENENSNNEYSNKNKSSDYENTSDFKYQNKKIINNYEDKESINDNEYLVINTNNDENKNKKGNGENTRNKNKNKENEYAYNEIEYEIVNRESDYENKENVSNNYKNNEIEYEIVNRESDYENKENVSNNYKNNEIEYGNISVNRKYKTQNENDENNRNINENDENNKNINENDENNKNINENDKNNKNINENDNLYFGNNYIKKEICFLGENVEYDYLKKNNGNDENLIQDVFEEHNYNIKNKKETSEDENLETIDIMLKEKVELRKTQKCSHVENFNKKTIYKMIQNELLYKHNQYPEDNETTKNEEYQDNLSKTISYIEISKTSNNEIIKEFNNLCIKINKYNLFKCLNIKEERLNYISFLYDSFDYYNKILESENKKNHICNNEVKKDILNSNKYKKYFEDKLINIFNLNLIENDDINTYNLENSEELSINEDKNDLSNSSHHINKKINYSINEKSETSKYEFVNLAKNVKNNLIHNDISIWNTKEKNDEAEGKNVYYSDENDEDNICYEDIKRNIWLQNHEFHKNIERKNFVNYIKLESVKCIILFCYLYDIKYFQGMHDMIISLFYLNLETYEIFCVFEKILHYYAPYLYLRNNFKNKYSLIDVSINNITNNCKIEDISMHICKFNGELFRLLFQFFFPHISYYFDTSINESWSSFFFVNLNFSKFTNVYYLLYIWMKLIEIKEDKKVVTCDFILYLLSFFRYKLKIIKQKFYKKEHFLNVNKNYNFIDYGNFKKDTMKESEQKVEDIKQVNNEEYERHKEGETKQQEYENKEEKEKKKEYIKKKKLSFYCKHMFSLIFEFNSSFDDHFNDDFKMHVDNIITNISKIKEIIPTSIIDLIASYNSMYQKEQLLEQNENIDKNISSNLTKDLDNNSCLNIKISDLFSIYNNKYYEFVFIKVFKEKIILSKLNFINISNIHVENFAELRNVDEFLKYRKKLGNVFKSNKKILYIIYSNEKDMQLIDNETNSCINNTYINNTEFSDNDKNINKNRFIDKFFFKRNAKGNTMINKLNDSKLDKKYLHNFIITLLKNNIKHLTVLNEDNSVIKIINEKKYIEEEIINNKSLNENSFFFKVIKKVKSKLYGNAIKEDVVNKNTYIKENMLQNNNLMIASNDSNLKIFSDMKIKKKVNLKKKKTILDYKNNLRKKRNEKPKNKLNKVERVLYYKLEKKLNRSIAPCKKYKESDKNNLFNIFKENKDRKYINLNKKEYTNMMNNLNLKNNLIFKKNRRQKLNSNIKLHNFMSLRLKKKKTRTSKRKGKRIKIIVDTSKKREIKATRDKLYSNITPLHNKISTYKKSDTTNSSVENSNKELNINLINNVEIDNFINDRVKKSLSNENELSFLDLQERYINGLLSEKCSQNNKQDYKKNIC</sequence>
<accession>A0A1J1H610</accession>
<feature type="region of interest" description="Disordered" evidence="1">
    <location>
        <begin position="1900"/>
        <end position="1919"/>
    </location>
</feature>
<dbReference type="Proteomes" id="UP000220158">
    <property type="component" value="Chromosome 10"/>
</dbReference>
<organism evidence="2 3">
    <name type="scientific">Plasmodium relictum</name>
    <dbReference type="NCBI Taxonomy" id="85471"/>
    <lineage>
        <taxon>Eukaryota</taxon>
        <taxon>Sar</taxon>
        <taxon>Alveolata</taxon>
        <taxon>Apicomplexa</taxon>
        <taxon>Aconoidasida</taxon>
        <taxon>Haemosporida</taxon>
        <taxon>Plasmodiidae</taxon>
        <taxon>Plasmodium</taxon>
        <taxon>Plasmodium (Haemamoeba)</taxon>
    </lineage>
</organism>
<dbReference type="OrthoDB" id="378254at2759"/>
<proteinExistence type="predicted"/>
<feature type="region of interest" description="Disordered" evidence="1">
    <location>
        <begin position="1192"/>
        <end position="1215"/>
    </location>
</feature>
<dbReference type="OMA" id="YVEYKII"/>
<feature type="compositionally biased region" description="Basic and acidic residues" evidence="1">
    <location>
        <begin position="900"/>
        <end position="922"/>
    </location>
</feature>
<evidence type="ECO:0000313" key="2">
    <source>
        <dbReference type="EMBL" id="CRH00352.1"/>
    </source>
</evidence>
<feature type="region of interest" description="Disordered" evidence="1">
    <location>
        <begin position="882"/>
        <end position="922"/>
    </location>
</feature>
<reference evidence="2 3" key="1">
    <citation type="submission" date="2015-04" db="EMBL/GenBank/DDBJ databases">
        <authorList>
            <consortium name="Pathogen Informatics"/>
        </authorList>
    </citation>
    <scope>NUCLEOTIDE SEQUENCE [LARGE SCALE GENOMIC DNA]</scope>
    <source>
        <strain evidence="2 3">SGS1</strain>
    </source>
</reference>
<feature type="region of interest" description="Disordered" evidence="1">
    <location>
        <begin position="1288"/>
        <end position="1330"/>
    </location>
</feature>
<keyword evidence="3" id="KW-1185">Reference proteome</keyword>
<dbReference type="EMBL" id="LN835305">
    <property type="protein sequence ID" value="CRH00352.1"/>
    <property type="molecule type" value="Genomic_DNA"/>
</dbReference>
<feature type="compositionally biased region" description="Low complexity" evidence="1">
    <location>
        <begin position="1138"/>
        <end position="1153"/>
    </location>
</feature>
<dbReference type="GeneID" id="39736469"/>
<feature type="region of interest" description="Disordered" evidence="1">
    <location>
        <begin position="977"/>
        <end position="1016"/>
    </location>
</feature>
<feature type="compositionally biased region" description="Basic and acidic residues" evidence="1">
    <location>
        <begin position="977"/>
        <end position="1006"/>
    </location>
</feature>
<feature type="region of interest" description="Disordered" evidence="1">
    <location>
        <begin position="1039"/>
        <end position="1060"/>
    </location>
</feature>